<name>A0A9D1T851_9FIRM</name>
<dbReference type="Proteomes" id="UP000886889">
    <property type="component" value="Unassembled WGS sequence"/>
</dbReference>
<reference evidence="1" key="1">
    <citation type="submission" date="2020-10" db="EMBL/GenBank/DDBJ databases">
        <authorList>
            <person name="Gilroy R."/>
        </authorList>
    </citation>
    <scope>NUCLEOTIDE SEQUENCE</scope>
    <source>
        <strain evidence="1">ChiBcec6-7307</strain>
    </source>
</reference>
<evidence type="ECO:0000313" key="2">
    <source>
        <dbReference type="Proteomes" id="UP000886889"/>
    </source>
</evidence>
<reference evidence="1" key="2">
    <citation type="journal article" date="2021" name="PeerJ">
        <title>Extensive microbial diversity within the chicken gut microbiome revealed by metagenomics and culture.</title>
        <authorList>
            <person name="Gilroy R."/>
            <person name="Ravi A."/>
            <person name="Getino M."/>
            <person name="Pursley I."/>
            <person name="Horton D.L."/>
            <person name="Alikhan N.F."/>
            <person name="Baker D."/>
            <person name="Gharbi K."/>
            <person name="Hall N."/>
            <person name="Watson M."/>
            <person name="Adriaenssens E.M."/>
            <person name="Foster-Nyarko E."/>
            <person name="Jarju S."/>
            <person name="Secka A."/>
            <person name="Antonio M."/>
            <person name="Oren A."/>
            <person name="Chaudhuri R.R."/>
            <person name="La Ragione R."/>
            <person name="Hildebrand F."/>
            <person name="Pallen M.J."/>
        </authorList>
    </citation>
    <scope>NUCLEOTIDE SEQUENCE</scope>
    <source>
        <strain evidence="1">ChiBcec6-7307</strain>
    </source>
</reference>
<gene>
    <name evidence="1" type="ORF">IAC80_04140</name>
</gene>
<accession>A0A9D1T851</accession>
<organism evidence="1 2">
    <name type="scientific">Candidatus Merdiplasma excrementigallinarum</name>
    <dbReference type="NCBI Taxonomy" id="2840864"/>
    <lineage>
        <taxon>Bacteria</taxon>
        <taxon>Bacillati</taxon>
        <taxon>Bacillota</taxon>
        <taxon>Clostridia</taxon>
        <taxon>Lachnospirales</taxon>
        <taxon>Lachnospiraceae</taxon>
        <taxon>Lachnospiraceae incertae sedis</taxon>
        <taxon>Candidatus Merdiplasma</taxon>
    </lineage>
</organism>
<dbReference type="EMBL" id="DVOS01000038">
    <property type="protein sequence ID" value="HIV23111.1"/>
    <property type="molecule type" value="Genomic_DNA"/>
</dbReference>
<protein>
    <submittedName>
        <fullName evidence="1">Glyoxalase</fullName>
    </submittedName>
</protein>
<sequence length="84" mass="9844">MYDTLCLETFLKKQGQLFDEPVAETPEEARDFLEECMAEVFDTFKEMKRYFQENLDASGMTDQEIREACEVFELPDGRFLVVEG</sequence>
<comment type="caution">
    <text evidence="1">The sequence shown here is derived from an EMBL/GenBank/DDBJ whole genome shotgun (WGS) entry which is preliminary data.</text>
</comment>
<proteinExistence type="predicted"/>
<dbReference type="AlphaFoldDB" id="A0A9D1T851"/>
<evidence type="ECO:0000313" key="1">
    <source>
        <dbReference type="EMBL" id="HIV23111.1"/>
    </source>
</evidence>